<dbReference type="OrthoDB" id="509124at2759"/>
<reference evidence="2" key="1">
    <citation type="journal article" date="2013" name="Genome Announc.">
        <title>Draft genome sequence of the basidiomycetous yeast-like fungus Pseudozyma hubeiensis SY62, which produces an abundant amount of the biosurfactant mannosylerythritol lipids.</title>
        <authorList>
            <person name="Konishi M."/>
            <person name="Hatada Y."/>
            <person name="Horiuchi J."/>
        </authorList>
    </citation>
    <scope>NUCLEOTIDE SEQUENCE [LARGE SCALE GENOMIC DNA]</scope>
    <source>
        <strain evidence="2">SY62</strain>
    </source>
</reference>
<dbReference type="STRING" id="1305764.R9NZ11"/>
<gene>
    <name evidence="1" type="ORF">PHSY_001465</name>
</gene>
<protein>
    <recommendedName>
        <fullName evidence="3">Polyketide cyclase/dehydrase</fullName>
    </recommendedName>
</protein>
<dbReference type="Gene3D" id="3.30.530.20">
    <property type="match status" value="1"/>
</dbReference>
<dbReference type="HOGENOM" id="CLU_069867_4_0_1"/>
<dbReference type="EMBL" id="DF238778">
    <property type="protein sequence ID" value="GAC93897.1"/>
    <property type="molecule type" value="Genomic_DNA"/>
</dbReference>
<dbReference type="Pfam" id="PF10604">
    <property type="entry name" value="Polyketide_cyc2"/>
    <property type="match status" value="1"/>
</dbReference>
<dbReference type="InterPro" id="IPR023393">
    <property type="entry name" value="START-like_dom_sf"/>
</dbReference>
<accession>R9NZ11</accession>
<dbReference type="PANTHER" id="PTHR36166">
    <property type="entry name" value="CHROMOSOME 9, WHOLE GENOME SHOTGUN SEQUENCE"/>
    <property type="match status" value="1"/>
</dbReference>
<dbReference type="PANTHER" id="PTHR36166:SF1">
    <property type="entry name" value="SRPBCC DOMAIN-CONTAINING PROTEIN"/>
    <property type="match status" value="1"/>
</dbReference>
<dbReference type="RefSeq" id="XP_012187484.1">
    <property type="nucleotide sequence ID" value="XM_012332094.1"/>
</dbReference>
<dbReference type="InterPro" id="IPR019587">
    <property type="entry name" value="Polyketide_cyclase/dehydratase"/>
</dbReference>
<dbReference type="CDD" id="cd07822">
    <property type="entry name" value="SRPBCC_4"/>
    <property type="match status" value="1"/>
</dbReference>
<evidence type="ECO:0008006" key="3">
    <source>
        <dbReference type="Google" id="ProtNLM"/>
    </source>
</evidence>
<dbReference type="SUPFAM" id="SSF55961">
    <property type="entry name" value="Bet v1-like"/>
    <property type="match status" value="1"/>
</dbReference>
<evidence type="ECO:0000313" key="1">
    <source>
        <dbReference type="EMBL" id="GAC93897.1"/>
    </source>
</evidence>
<evidence type="ECO:0000313" key="2">
    <source>
        <dbReference type="Proteomes" id="UP000014071"/>
    </source>
</evidence>
<dbReference type="Proteomes" id="UP000014071">
    <property type="component" value="Unassembled WGS sequence"/>
</dbReference>
<dbReference type="eggNOG" id="ENOG502S8TQ">
    <property type="taxonomic scope" value="Eukaryota"/>
</dbReference>
<organism evidence="1 2">
    <name type="scientific">Pseudozyma hubeiensis (strain SY62)</name>
    <name type="common">Yeast</name>
    <dbReference type="NCBI Taxonomy" id="1305764"/>
    <lineage>
        <taxon>Eukaryota</taxon>
        <taxon>Fungi</taxon>
        <taxon>Dikarya</taxon>
        <taxon>Basidiomycota</taxon>
        <taxon>Ustilaginomycotina</taxon>
        <taxon>Ustilaginomycetes</taxon>
        <taxon>Ustilaginales</taxon>
        <taxon>Ustilaginaceae</taxon>
        <taxon>Pseudozyma</taxon>
    </lineage>
</organism>
<proteinExistence type="predicted"/>
<keyword evidence="2" id="KW-1185">Reference proteome</keyword>
<dbReference type="AlphaFoldDB" id="R9NZ11"/>
<sequence length="170" mass="18362">MSNPTHPSARVIETSIHISAPLSTVRSVLLDFASYPSWSSFITSIAPVASKDNVSIDDSLRVTLNPPGGSPMNMTPKVVHLDDTGLGWQGHLANISGLFDGKHLFLLSEEDVDGKKGTKLVQREEFGGVLYTPLMSWLGFGDKTKKGFEAFDASVKKRAEQVAMEGGNTQ</sequence>
<name>R9NZ11_PSEHS</name>
<dbReference type="GeneID" id="24106763"/>